<gene>
    <name evidence="2" type="ORF">LtaPh_2407400</name>
</gene>
<accession>A0A640KIR5</accession>
<evidence type="ECO:0000313" key="3">
    <source>
        <dbReference type="Proteomes" id="UP000419144"/>
    </source>
</evidence>
<evidence type="ECO:0000313" key="2">
    <source>
        <dbReference type="EMBL" id="GET88905.1"/>
    </source>
</evidence>
<evidence type="ECO:0000256" key="1">
    <source>
        <dbReference type="SAM" id="SignalP"/>
    </source>
</evidence>
<feature type="chain" id="PRO_5024951325" evidence="1">
    <location>
        <begin position="23"/>
        <end position="789"/>
    </location>
</feature>
<comment type="caution">
    <text evidence="2">The sequence shown here is derived from an EMBL/GenBank/DDBJ whole genome shotgun (WGS) entry which is preliminary data.</text>
</comment>
<proteinExistence type="predicted"/>
<dbReference type="Proteomes" id="UP000419144">
    <property type="component" value="Unassembled WGS sequence"/>
</dbReference>
<organism evidence="2 3">
    <name type="scientific">Leishmania tarentolae</name>
    <name type="common">Sauroleishmania tarentolae</name>
    <dbReference type="NCBI Taxonomy" id="5689"/>
    <lineage>
        <taxon>Eukaryota</taxon>
        <taxon>Discoba</taxon>
        <taxon>Euglenozoa</taxon>
        <taxon>Kinetoplastea</taxon>
        <taxon>Metakinetoplastina</taxon>
        <taxon>Trypanosomatida</taxon>
        <taxon>Trypanosomatidae</taxon>
        <taxon>Leishmaniinae</taxon>
        <taxon>Leishmania</taxon>
        <taxon>lizard Leishmania</taxon>
    </lineage>
</organism>
<name>A0A640KIR5_LEITA</name>
<keyword evidence="1" id="KW-0732">Signal</keyword>
<sequence length="789" mass="87545">MNIRLFFYFLCLLFISSHYGHSTVSTMWKNTLIEISSRASKKTTRPVLHKLQKPAITNLSISRVASGKSTDLLFSVKANALRDSRNEYITHLQSSTLYSSLSTLTPAVRTADESDTLLRSAEGFPFLHAQEAFCALIKAGEVRNALQLTTFWKYQKPKHLRRARKKVKRELSKTISVLEEVKDATTLKALIDILSSALKEQQRTQKSALQALSLTYSNACPPFIQYKLFAPLGSAATADMLVCTAAAVCRLNDREGISVLEKLVILDKCAYASVTSAATTRLPYQLYRLLEAWTTERLVDTKLIEQVCPDLSPKLLHPSHYTSLDILALSVTEARYIQKNCVSRSLFQPNSDKPGQGPRWTCIMGQLLASSKTLQAVEAKYLLIALMCGRAKPVTTGDNRSLGDARKSILGLLRNLQPSVRRHAAVNLLRKPHLFAALRISPFTTTCIYLQSFYSRNTVDPTLCKICAVVLFRLCRAGRYTDAARIIWNHLSVECSVTAELFRKNAMTVESVVVAVSHAMREACANNSSQSWMGYRSLALLRAAASASHHVTVMYCAPVCVGALKCGVPFAAVNDALSHIFKDDTAQKAWALNLVRLCSGAEVTSTKIKAERCGVAADIASFLVQMCCFQGSKDGKAVLQIPSRSKQLALWTTVTEPRSNPRLSALMAAVFLDPTARDSILECTWFPQKSQKTRFLGEKERANEIPFLEIWNWEVVAGMASNCSSDECFRTFLECLKRRKPSCIKRTGDGADNVTALLCSEMDIHYPTSIVSAAQYHSFHSSEITRAIQ</sequence>
<dbReference type="EMBL" id="BLBS01000031">
    <property type="protein sequence ID" value="GET88905.1"/>
    <property type="molecule type" value="Genomic_DNA"/>
</dbReference>
<dbReference type="OrthoDB" id="252468at2759"/>
<dbReference type="VEuPathDB" id="TriTrypDB:LtaPh_2407400"/>
<reference evidence="2" key="1">
    <citation type="submission" date="2019-11" db="EMBL/GenBank/DDBJ databases">
        <title>Leishmania tarentolae CDS.</title>
        <authorList>
            <person name="Goto Y."/>
            <person name="Yamagishi J."/>
        </authorList>
    </citation>
    <scope>NUCLEOTIDE SEQUENCE [LARGE SCALE GENOMIC DNA]</scope>
    <source>
        <strain evidence="2">Parrot Tar II</strain>
    </source>
</reference>
<keyword evidence="3" id="KW-1185">Reference proteome</keyword>
<protein>
    <submittedName>
        <fullName evidence="2">Uncharacterized protein</fullName>
    </submittedName>
</protein>
<dbReference type="AlphaFoldDB" id="A0A640KIR5"/>
<feature type="signal peptide" evidence="1">
    <location>
        <begin position="1"/>
        <end position="22"/>
    </location>
</feature>